<dbReference type="Proteomes" id="UP000485621">
    <property type="component" value="Unassembled WGS sequence"/>
</dbReference>
<organism evidence="4">
    <name type="scientific">candidate division CPR1 bacterium ADurb.Bin160</name>
    <dbReference type="NCBI Taxonomy" id="1852826"/>
    <lineage>
        <taxon>Bacteria</taxon>
        <taxon>candidate division CPR1</taxon>
    </lineage>
</organism>
<gene>
    <name evidence="4" type="primary">trxB</name>
    <name evidence="4" type="ORF">BWY04_00885</name>
</gene>
<dbReference type="InterPro" id="IPR039648">
    <property type="entry name" value="DHPH_N"/>
</dbReference>
<accession>A0A1V5ZM79</accession>
<sequence>MEEAIHLTHFASKVTVLVRRDELRASKIMQERAKSNPKIEFLWNTEAKEILGVEG</sequence>
<keyword evidence="1" id="KW-0285">Flavoprotein</keyword>
<protein>
    <submittedName>
        <fullName evidence="4">Thioredoxin reductase</fullName>
        <ecNumber evidence="4">1.8.1.9</ecNumber>
    </submittedName>
</protein>
<dbReference type="InterPro" id="IPR050097">
    <property type="entry name" value="Ferredoxin-NADP_redctase_2"/>
</dbReference>
<evidence type="ECO:0000256" key="1">
    <source>
        <dbReference type="ARBA" id="ARBA00022630"/>
    </source>
</evidence>
<dbReference type="EC" id="1.8.1.9" evidence="4"/>
<name>A0A1V5ZM79_9BACT</name>
<dbReference type="AlphaFoldDB" id="A0A1V5ZM79"/>
<reference evidence="4" key="1">
    <citation type="submission" date="2017-02" db="EMBL/GenBank/DDBJ databases">
        <title>Delving into the versatile metabolic prowess of the omnipresent phylum Bacteroidetes.</title>
        <authorList>
            <person name="Nobu M.K."/>
            <person name="Mei R."/>
            <person name="Narihiro T."/>
            <person name="Kuroda K."/>
            <person name="Liu W.-T."/>
        </authorList>
    </citation>
    <scope>NUCLEOTIDE SEQUENCE</scope>
    <source>
        <strain evidence="4">ADurb.Bin160</strain>
    </source>
</reference>
<dbReference type="EMBL" id="MWDB01000019">
    <property type="protein sequence ID" value="OQB41295.1"/>
    <property type="molecule type" value="Genomic_DNA"/>
</dbReference>
<feature type="domain" description="Pyridine nucleotide-disulphide oxidoreductase N-terminal" evidence="3">
    <location>
        <begin position="1"/>
        <end position="52"/>
    </location>
</feature>
<evidence type="ECO:0000259" key="3">
    <source>
        <dbReference type="Pfam" id="PF00070"/>
    </source>
</evidence>
<dbReference type="Pfam" id="PF00070">
    <property type="entry name" value="Pyr_redox"/>
    <property type="match status" value="1"/>
</dbReference>
<proteinExistence type="predicted"/>
<dbReference type="InterPro" id="IPR036188">
    <property type="entry name" value="FAD/NAD-bd_sf"/>
</dbReference>
<evidence type="ECO:0000313" key="4">
    <source>
        <dbReference type="EMBL" id="OQB41295.1"/>
    </source>
</evidence>
<comment type="caution">
    <text evidence="4">The sequence shown here is derived from an EMBL/GenBank/DDBJ whole genome shotgun (WGS) entry which is preliminary data.</text>
</comment>
<evidence type="ECO:0000256" key="2">
    <source>
        <dbReference type="ARBA" id="ARBA00023002"/>
    </source>
</evidence>
<dbReference type="PANTHER" id="PTHR48105">
    <property type="entry name" value="THIOREDOXIN REDUCTASE 1-RELATED-RELATED"/>
    <property type="match status" value="1"/>
</dbReference>
<dbReference type="SUPFAM" id="SSF51905">
    <property type="entry name" value="FAD/NAD(P)-binding domain"/>
    <property type="match status" value="1"/>
</dbReference>
<keyword evidence="2 4" id="KW-0560">Oxidoreductase</keyword>
<dbReference type="GO" id="GO:0004791">
    <property type="term" value="F:thioredoxin-disulfide reductase (NADPH) activity"/>
    <property type="evidence" value="ECO:0007669"/>
    <property type="project" value="UniProtKB-EC"/>
</dbReference>
<dbReference type="Gene3D" id="3.50.50.60">
    <property type="entry name" value="FAD/NAD(P)-binding domain"/>
    <property type="match status" value="1"/>
</dbReference>